<reference evidence="5" key="4">
    <citation type="submission" date="2017-02" db="EMBL/GenBank/DDBJ databases">
        <authorList>
            <person name="Varghese N."/>
            <person name="Submissions S."/>
        </authorList>
    </citation>
    <scope>NUCLEOTIDE SEQUENCE [LARGE SCALE GENOMIC DNA]</scope>
    <source>
        <strain evidence="5">VKM Ac-2052</strain>
    </source>
</reference>
<dbReference type="Proteomes" id="UP000032503">
    <property type="component" value="Unassembled WGS sequence"/>
</dbReference>
<reference evidence="2 4" key="1">
    <citation type="journal article" date="2001" name="Int. J. Syst. Evol. Microbiol.">
        <title>Agreia bicolorata gen. nov., sp. nov., to accommodate actinobacteria isolated from narrow reed grass infected by the nematode Heteroanguina graminophila.</title>
        <authorList>
            <person name="Evtushenko L.I."/>
            <person name="Dorofeeva L.V."/>
            <person name="Dobrovolskaya T.G."/>
            <person name="Streshinskaya G.M."/>
            <person name="Subbotin S.A."/>
            <person name="Tiedje J.M."/>
        </authorList>
    </citation>
    <scope>NUCLEOTIDE SEQUENCE [LARGE SCALE GENOMIC DNA]</scope>
    <source>
        <strain evidence="2 4">VKM Ac-1804</strain>
    </source>
</reference>
<evidence type="ECO:0000313" key="5">
    <source>
        <dbReference type="Proteomes" id="UP000189735"/>
    </source>
</evidence>
<dbReference type="EMBL" id="JYFC01000003">
    <property type="protein sequence ID" value="KJC64393.1"/>
    <property type="molecule type" value="Genomic_DNA"/>
</dbReference>
<dbReference type="Pfam" id="PF17074">
    <property type="entry name" value="Darcynin"/>
    <property type="match status" value="1"/>
</dbReference>
<evidence type="ECO:0000256" key="1">
    <source>
        <dbReference type="ARBA" id="ARBA00006869"/>
    </source>
</evidence>
<keyword evidence="4" id="KW-1185">Reference proteome</keyword>
<dbReference type="EMBL" id="FUYG01000012">
    <property type="protein sequence ID" value="SKB02570.1"/>
    <property type="molecule type" value="Genomic_DNA"/>
</dbReference>
<dbReference type="InterPro" id="IPR031409">
    <property type="entry name" value="Darcynin"/>
</dbReference>
<evidence type="ECO:0000313" key="2">
    <source>
        <dbReference type="EMBL" id="KJC64393.1"/>
    </source>
</evidence>
<evidence type="ECO:0000313" key="4">
    <source>
        <dbReference type="Proteomes" id="UP000032503"/>
    </source>
</evidence>
<organism evidence="3 5">
    <name type="scientific">Agreia bicolorata</name>
    <dbReference type="NCBI Taxonomy" id="110935"/>
    <lineage>
        <taxon>Bacteria</taxon>
        <taxon>Bacillati</taxon>
        <taxon>Actinomycetota</taxon>
        <taxon>Actinomycetes</taxon>
        <taxon>Micrococcales</taxon>
        <taxon>Microbacteriaceae</taxon>
        <taxon>Agreia</taxon>
    </lineage>
</organism>
<name>A0A1T4YLJ4_9MICO</name>
<proteinExistence type="inferred from homology"/>
<evidence type="ECO:0000313" key="3">
    <source>
        <dbReference type="EMBL" id="SKB02570.1"/>
    </source>
</evidence>
<accession>A0A1T4YLJ4</accession>
<gene>
    <name evidence="3" type="ORF">SAMN06295879_3548</name>
    <name evidence="2" type="ORF">TZ00_08105</name>
</gene>
<dbReference type="Proteomes" id="UP000189735">
    <property type="component" value="Unassembled WGS sequence"/>
</dbReference>
<dbReference type="AlphaFoldDB" id="A0A1T4YLJ4"/>
<sequence>MSNRSLNYVVIVSLTALPSWLRLSRTARADVIATEVEPAMAAHPECRIRWIDAESLTALCSDVMLVETTDLRNWNHLWERLRDSSLFAEPYFELVSIVPGIEDGYADYEAEAALHHA</sequence>
<reference evidence="3" key="3">
    <citation type="submission" date="2017-02" db="EMBL/GenBank/DDBJ databases">
        <authorList>
            <person name="Peterson S.W."/>
        </authorList>
    </citation>
    <scope>NUCLEOTIDE SEQUENCE [LARGE SCALE GENOMIC DNA]</scope>
    <source>
        <strain evidence="3">VKM Ac-2052</strain>
    </source>
</reference>
<reference evidence="2" key="2">
    <citation type="submission" date="2015-02" db="EMBL/GenBank/DDBJ databases">
        <authorList>
            <person name="Vasilyev I.Y."/>
            <person name="Siniagina M.N."/>
            <person name="Malanin S.Y."/>
            <person name="Boulygina E.A."/>
            <person name="Grygoryeva T.V."/>
            <person name="Yarullina D.R."/>
            <person name="Ilinskaya O.N."/>
        </authorList>
    </citation>
    <scope>NUCLEOTIDE SEQUENCE</scope>
    <source>
        <strain evidence="2">VKM Ac-1804</strain>
    </source>
</reference>
<comment type="similarity">
    <text evidence="1">Belongs to the darcynin family.</text>
</comment>
<dbReference type="RefSeq" id="WP_044440746.1">
    <property type="nucleotide sequence ID" value="NZ_FUYG01000012.1"/>
</dbReference>
<protein>
    <submittedName>
        <fullName evidence="3">Uncharacterized protein</fullName>
    </submittedName>
</protein>